<organism evidence="7 8">
    <name type="scientific">Stenotrophomonas chelatiphaga</name>
    <dbReference type="NCBI Taxonomy" id="517011"/>
    <lineage>
        <taxon>Bacteria</taxon>
        <taxon>Pseudomonadati</taxon>
        <taxon>Pseudomonadota</taxon>
        <taxon>Gammaproteobacteria</taxon>
        <taxon>Lysobacterales</taxon>
        <taxon>Lysobacteraceae</taxon>
        <taxon>Stenotrophomonas</taxon>
    </lineage>
</organism>
<dbReference type="InterPro" id="IPR027417">
    <property type="entry name" value="P-loop_NTPase"/>
</dbReference>
<dbReference type="GO" id="GO:0006355">
    <property type="term" value="P:regulation of DNA-templated transcription"/>
    <property type="evidence" value="ECO:0007669"/>
    <property type="project" value="InterPro"/>
</dbReference>
<keyword evidence="3" id="KW-0805">Transcription regulation</keyword>
<dbReference type="GO" id="GO:0043565">
    <property type="term" value="F:sequence-specific DNA binding"/>
    <property type="evidence" value="ECO:0007669"/>
    <property type="project" value="InterPro"/>
</dbReference>
<evidence type="ECO:0000256" key="3">
    <source>
        <dbReference type="ARBA" id="ARBA00023015"/>
    </source>
</evidence>
<evidence type="ECO:0000256" key="5">
    <source>
        <dbReference type="ARBA" id="ARBA00023163"/>
    </source>
</evidence>
<feature type="domain" description="Sigma-54 factor interaction" evidence="6">
    <location>
        <begin position="138"/>
        <end position="367"/>
    </location>
</feature>
<dbReference type="PANTHER" id="PTHR32071:SF120">
    <property type="entry name" value="TRANSCRIPTIONAL REGULATOR-RELATED"/>
    <property type="match status" value="1"/>
</dbReference>
<evidence type="ECO:0000256" key="4">
    <source>
        <dbReference type="ARBA" id="ARBA00023125"/>
    </source>
</evidence>
<dbReference type="InterPro" id="IPR058031">
    <property type="entry name" value="AAA_lid_NorR"/>
</dbReference>
<dbReference type="RefSeq" id="WP_057687556.1">
    <property type="nucleotide sequence ID" value="NZ_JANUEG010000020.1"/>
</dbReference>
<reference evidence="7 8" key="1">
    <citation type="submission" date="2015-05" db="EMBL/GenBank/DDBJ databases">
        <title>Genome sequencing and analysis of members of genus Stenotrophomonas.</title>
        <authorList>
            <person name="Patil P.P."/>
            <person name="Midha S."/>
            <person name="Patil P.B."/>
        </authorList>
    </citation>
    <scope>NUCLEOTIDE SEQUENCE [LARGE SCALE GENOMIC DNA]</scope>
    <source>
        <strain evidence="7 8">DSM 21508</strain>
    </source>
</reference>
<dbReference type="PATRIC" id="fig|517011.3.peg.114"/>
<evidence type="ECO:0000313" key="8">
    <source>
        <dbReference type="Proteomes" id="UP000051386"/>
    </source>
</evidence>
<gene>
    <name evidence="7" type="ORF">ABB28_17070</name>
</gene>
<accession>A0A0R0CD52</accession>
<dbReference type="InterPro" id="IPR009057">
    <property type="entry name" value="Homeodomain-like_sf"/>
</dbReference>
<dbReference type="InterPro" id="IPR025943">
    <property type="entry name" value="Sigma_54_int_dom_ATP-bd_2"/>
</dbReference>
<dbReference type="PANTHER" id="PTHR32071">
    <property type="entry name" value="TRANSCRIPTIONAL REGULATORY PROTEIN"/>
    <property type="match status" value="1"/>
</dbReference>
<dbReference type="Proteomes" id="UP000051386">
    <property type="component" value="Unassembled WGS sequence"/>
</dbReference>
<protein>
    <submittedName>
        <fullName evidence="7">Fis family transcriptional regulator</fullName>
    </submittedName>
</protein>
<dbReference type="Gene3D" id="3.40.50.300">
    <property type="entry name" value="P-loop containing nucleotide triphosphate hydrolases"/>
    <property type="match status" value="1"/>
</dbReference>
<dbReference type="Pfam" id="PF02954">
    <property type="entry name" value="HTH_8"/>
    <property type="match status" value="1"/>
</dbReference>
<dbReference type="PROSITE" id="PS50045">
    <property type="entry name" value="SIGMA54_INTERACT_4"/>
    <property type="match status" value="1"/>
</dbReference>
<dbReference type="SUPFAM" id="SSF46689">
    <property type="entry name" value="Homeodomain-like"/>
    <property type="match status" value="1"/>
</dbReference>
<sequence>MAAVSEIQSRCVIWFGHPLAAERAALAAAGWQVRSVDPLNAQAVGLRARDQLVGMIDLRQIPAAALVSVQAWIQQHDHLPLLAALPGGIASPPPSWQPLLDACPHRYVMPQDLAGLVDHLQRDQPDTTRVADSPAQRLIGDSPALLATRAALFKFAPVDLPVLVTGETGTGKELAAHALHAMSARAAHPFMAVNCGAIPANLVQSELFGHERGAFTGAAQRRLGLFESANGGTVFLDEVGDLPLDAQTSLLRVLQEGTIERVGSSQPLRVDVRVLAATHVDLEQAVAQGRFRRDLFYRLNVLRLAMPALRERSGDVLVLAEHFLRQFRARHQGRARGFSSCARQAMQRFDWPGNVRELLNRVQRAAIVADGELIEPADLDLVATLPAAARALLQDAREQVERELLLQALREHEFNVSACARHMQVSRVTVYRLCRKHQVELPALR</sequence>
<evidence type="ECO:0000256" key="1">
    <source>
        <dbReference type="ARBA" id="ARBA00022741"/>
    </source>
</evidence>
<dbReference type="AlphaFoldDB" id="A0A0R0CD52"/>
<proteinExistence type="predicted"/>
<dbReference type="GO" id="GO:0005524">
    <property type="term" value="F:ATP binding"/>
    <property type="evidence" value="ECO:0007669"/>
    <property type="project" value="UniProtKB-KW"/>
</dbReference>
<dbReference type="SUPFAM" id="SSF52540">
    <property type="entry name" value="P-loop containing nucleoside triphosphate hydrolases"/>
    <property type="match status" value="1"/>
</dbReference>
<dbReference type="InterPro" id="IPR025944">
    <property type="entry name" value="Sigma_54_int_dom_CS"/>
</dbReference>
<dbReference type="CDD" id="cd00009">
    <property type="entry name" value="AAA"/>
    <property type="match status" value="1"/>
</dbReference>
<dbReference type="PROSITE" id="PS00688">
    <property type="entry name" value="SIGMA54_INTERACT_3"/>
    <property type="match status" value="1"/>
</dbReference>
<dbReference type="Pfam" id="PF00158">
    <property type="entry name" value="Sigma54_activat"/>
    <property type="match status" value="1"/>
</dbReference>
<keyword evidence="2" id="KW-0067">ATP-binding</keyword>
<keyword evidence="8" id="KW-1185">Reference proteome</keyword>
<dbReference type="EMBL" id="LDJK01000106">
    <property type="protein sequence ID" value="KRG66774.1"/>
    <property type="molecule type" value="Genomic_DNA"/>
</dbReference>
<evidence type="ECO:0000259" key="6">
    <source>
        <dbReference type="PROSITE" id="PS50045"/>
    </source>
</evidence>
<dbReference type="FunFam" id="3.40.50.300:FF:000006">
    <property type="entry name" value="DNA-binding transcriptional regulator NtrC"/>
    <property type="match status" value="1"/>
</dbReference>
<dbReference type="Gene3D" id="1.10.10.60">
    <property type="entry name" value="Homeodomain-like"/>
    <property type="match status" value="1"/>
</dbReference>
<name>A0A0R0CD52_9GAMM</name>
<dbReference type="InterPro" id="IPR003593">
    <property type="entry name" value="AAA+_ATPase"/>
</dbReference>
<dbReference type="SMART" id="SM00382">
    <property type="entry name" value="AAA"/>
    <property type="match status" value="1"/>
</dbReference>
<dbReference type="InterPro" id="IPR002197">
    <property type="entry name" value="HTH_Fis"/>
</dbReference>
<dbReference type="Pfam" id="PF25601">
    <property type="entry name" value="AAA_lid_14"/>
    <property type="match status" value="1"/>
</dbReference>
<comment type="caution">
    <text evidence="7">The sequence shown here is derived from an EMBL/GenBank/DDBJ whole genome shotgun (WGS) entry which is preliminary data.</text>
</comment>
<dbReference type="InterPro" id="IPR002078">
    <property type="entry name" value="Sigma_54_int"/>
</dbReference>
<evidence type="ECO:0000313" key="7">
    <source>
        <dbReference type="EMBL" id="KRG66774.1"/>
    </source>
</evidence>
<dbReference type="Gene3D" id="1.10.8.60">
    <property type="match status" value="1"/>
</dbReference>
<dbReference type="PROSITE" id="PS00676">
    <property type="entry name" value="SIGMA54_INTERACT_2"/>
    <property type="match status" value="1"/>
</dbReference>
<keyword evidence="5" id="KW-0804">Transcription</keyword>
<evidence type="ECO:0000256" key="2">
    <source>
        <dbReference type="ARBA" id="ARBA00022840"/>
    </source>
</evidence>
<keyword evidence="1" id="KW-0547">Nucleotide-binding</keyword>
<keyword evidence="4" id="KW-0238">DNA-binding</keyword>